<sequence length="191" mass="20627">MQIPSYGAAPVSATFLGARLLQIIFLVVLVGLTSNFVNGMVMAQHDPSKEIVGALVITCLAMLYTLLSISFYWASANIGMFVMAAVDFLIFIAFMVVSVSVGRPVASLNCYYPWATFGGDVLKNIQDNIGKPGSTIALQSWTGMSKSNCFETKAIWGFCIALTVLYFTTAALLPTLHFKNKKAGGFVKTVE</sequence>
<feature type="transmembrane region" description="Helical" evidence="1">
    <location>
        <begin position="154"/>
        <end position="173"/>
    </location>
</feature>
<dbReference type="EMBL" id="SNSC02000012">
    <property type="protein sequence ID" value="TID19751.1"/>
    <property type="molecule type" value="Genomic_DNA"/>
</dbReference>
<keyword evidence="1" id="KW-0812">Transmembrane</keyword>
<proteinExistence type="predicted"/>
<dbReference type="OrthoDB" id="5366688at2759"/>
<evidence type="ECO:0000313" key="3">
    <source>
        <dbReference type="Proteomes" id="UP000298493"/>
    </source>
</evidence>
<evidence type="ECO:0000256" key="1">
    <source>
        <dbReference type="SAM" id="Phobius"/>
    </source>
</evidence>
<name>A0A4Z1PEJ7_9PEZI</name>
<dbReference type="Proteomes" id="UP000298493">
    <property type="component" value="Unassembled WGS sequence"/>
</dbReference>
<keyword evidence="1" id="KW-1133">Transmembrane helix</keyword>
<gene>
    <name evidence="2" type="ORF">E6O75_ATG07089</name>
</gene>
<feature type="transmembrane region" description="Helical" evidence="1">
    <location>
        <begin position="20"/>
        <end position="39"/>
    </location>
</feature>
<comment type="caution">
    <text evidence="2">The sequence shown here is derived from an EMBL/GenBank/DDBJ whole genome shotgun (WGS) entry which is preliminary data.</text>
</comment>
<accession>A0A4Z1PEJ7</accession>
<protein>
    <submittedName>
        <fullName evidence="2">Chromatin structure-remodeling complex subunit</fullName>
    </submittedName>
</protein>
<dbReference type="AlphaFoldDB" id="A0A4Z1PEJ7"/>
<reference evidence="2 3" key="1">
    <citation type="submission" date="2019-04" db="EMBL/GenBank/DDBJ databases">
        <title>High contiguity whole genome sequence and gene annotation resource for two Venturia nashicola isolates.</title>
        <authorList>
            <person name="Prokchorchik M."/>
            <person name="Won K."/>
            <person name="Lee Y."/>
            <person name="Choi E.D."/>
            <person name="Segonzac C."/>
            <person name="Sohn K.H."/>
        </authorList>
    </citation>
    <scope>NUCLEOTIDE SEQUENCE [LARGE SCALE GENOMIC DNA]</scope>
    <source>
        <strain evidence="2 3">PRI2</strain>
    </source>
</reference>
<evidence type="ECO:0000313" key="2">
    <source>
        <dbReference type="EMBL" id="TID19751.1"/>
    </source>
</evidence>
<feature type="transmembrane region" description="Helical" evidence="1">
    <location>
        <begin position="51"/>
        <end position="74"/>
    </location>
</feature>
<feature type="transmembrane region" description="Helical" evidence="1">
    <location>
        <begin position="80"/>
        <end position="101"/>
    </location>
</feature>
<keyword evidence="1" id="KW-0472">Membrane</keyword>
<organism evidence="2 3">
    <name type="scientific">Venturia nashicola</name>
    <dbReference type="NCBI Taxonomy" id="86259"/>
    <lineage>
        <taxon>Eukaryota</taxon>
        <taxon>Fungi</taxon>
        <taxon>Dikarya</taxon>
        <taxon>Ascomycota</taxon>
        <taxon>Pezizomycotina</taxon>
        <taxon>Dothideomycetes</taxon>
        <taxon>Pleosporomycetidae</taxon>
        <taxon>Venturiales</taxon>
        <taxon>Venturiaceae</taxon>
        <taxon>Venturia</taxon>
    </lineage>
</organism>
<keyword evidence="3" id="KW-1185">Reference proteome</keyword>